<evidence type="ECO:0000313" key="2">
    <source>
        <dbReference type="Proteomes" id="UP000515237"/>
    </source>
</evidence>
<dbReference type="AlphaFoldDB" id="A0A7G7GAD5"/>
<dbReference type="KEGG" id="aswu:HUW51_15835"/>
<dbReference type="Proteomes" id="UP000515237">
    <property type="component" value="Chromosome"/>
</dbReference>
<sequence length="154" mass="17597">MGSLIICFTSAFIIYYYLNYSTWAKNNIVTATVPRIAPQAKALQYELLKLGIKARLERFTTQEQMIISIPDSKITIEIEKSSTEDAAGNPLHDLQRTHYSLVNGHYTIRMPYTLIKSNLMQSVNYVNRIIASHQSNTEQVIAYPFEYSLLKKAS</sequence>
<dbReference type="EMBL" id="CP055156">
    <property type="protein sequence ID" value="QNF34119.1"/>
    <property type="molecule type" value="Genomic_DNA"/>
</dbReference>
<name>A0A7G7GAD5_9BACT</name>
<protein>
    <submittedName>
        <fullName evidence="1">Uncharacterized protein</fullName>
    </submittedName>
</protein>
<dbReference type="RefSeq" id="WP_185270600.1">
    <property type="nucleotide sequence ID" value="NZ_CP055156.1"/>
</dbReference>
<accession>A0A7G7GAD5</accession>
<evidence type="ECO:0000313" key="1">
    <source>
        <dbReference type="EMBL" id="QNF34119.1"/>
    </source>
</evidence>
<gene>
    <name evidence="1" type="ORF">HUW51_15835</name>
</gene>
<organism evidence="1 2">
    <name type="scientific">Adhaeribacter swui</name>
    <dbReference type="NCBI Taxonomy" id="2086471"/>
    <lineage>
        <taxon>Bacteria</taxon>
        <taxon>Pseudomonadati</taxon>
        <taxon>Bacteroidota</taxon>
        <taxon>Cytophagia</taxon>
        <taxon>Cytophagales</taxon>
        <taxon>Hymenobacteraceae</taxon>
        <taxon>Adhaeribacter</taxon>
    </lineage>
</organism>
<reference evidence="1 2" key="1">
    <citation type="journal article" date="2018" name="Int. J. Syst. Evol. Microbiol.">
        <title>Adhaeribacter swui sp. nov., isolated from wet mud.</title>
        <authorList>
            <person name="Kim D.U."/>
            <person name="Kim K.W."/>
            <person name="Kang M.S."/>
            <person name="Kim J.Y."/>
            <person name="Jang J.H."/>
            <person name="Kim M.K."/>
        </authorList>
    </citation>
    <scope>NUCLEOTIDE SEQUENCE [LARGE SCALE GENOMIC DNA]</scope>
    <source>
        <strain evidence="1 2">KCTC 52873</strain>
    </source>
</reference>
<proteinExistence type="predicted"/>
<keyword evidence="2" id="KW-1185">Reference proteome</keyword>